<feature type="domain" description="CHAT" evidence="1">
    <location>
        <begin position="902"/>
        <end position="1178"/>
    </location>
</feature>
<dbReference type="RefSeq" id="WP_203888202.1">
    <property type="nucleotide sequence ID" value="NZ_BAABHH010000002.1"/>
</dbReference>
<evidence type="ECO:0000313" key="3">
    <source>
        <dbReference type="Proteomes" id="UP000630097"/>
    </source>
</evidence>
<evidence type="ECO:0000259" key="1">
    <source>
        <dbReference type="Pfam" id="PF12770"/>
    </source>
</evidence>
<comment type="caution">
    <text evidence="2">The sequence shown here is derived from an EMBL/GenBank/DDBJ whole genome shotgun (WGS) entry which is preliminary data.</text>
</comment>
<dbReference type="EMBL" id="BONV01000064">
    <property type="protein sequence ID" value="GIG84943.1"/>
    <property type="molecule type" value="Genomic_DNA"/>
</dbReference>
<dbReference type="Pfam" id="PF12770">
    <property type="entry name" value="CHAT"/>
    <property type="match status" value="1"/>
</dbReference>
<dbReference type="InterPro" id="IPR024983">
    <property type="entry name" value="CHAT_dom"/>
</dbReference>
<protein>
    <submittedName>
        <fullName evidence="2">CHAT domain-containing protein</fullName>
    </submittedName>
</protein>
<name>A0A8J3VCP0_9ACTN</name>
<keyword evidence="3" id="KW-1185">Reference proteome</keyword>
<sequence>MYDDVRLVVETFEYSGDVDALLAAVLPLPQQCPRHLLPHLAQAHWHRYRAQSGFDGLIDREIAASITSQAGDPAVARVTSAEQYRELEEARADFQVRQDPGSLVDFLNAYTVLMDAVDDERMTAALIADHARLLLVLDELDGTDNYAEPVVNALHWTIAHTTHDDPQRARRLVDRARAQGNAGRRPGQVLADYRAAAQLALRERPVWRDVVIELAQYEADLYANGAPPIHLAGALVTCRDLAAAAERDFGNTATLPALAQLENEVSSQIGPDVARFLRTCHRDPLVLQAQRDKVETLLRQDIRPGVLVERRDQAWLLAIGLPLDHEGRLDALLDLYRTHDDLWELGGDTAAIGLAYDAVTEALLTTSPDDAGRARLQKAIANATSTVAIQTRSPDDAKDAVDAARALVELPARDQGQRALRLTTLASTLVRQFELGANPAAGQEAITVVEEAIELTPPGDENLPLRWSTLSLAAQKVAEDGDHSLFAKAVDAGAQAVATMPTHDVRRIGMLYNYAAAVQSQANTTMVTDAEPYREAERAYRAALALLAPDHPDNARIESTIADLLYHRYRHCGDLDALDDSLELAEKAVRETPQDHHWWPLRAFALARSARELATFGGPRADELRELAITHYRGVSAHPAAAPQHRMVCEQQQAAMLAEADPATALDAQERVIAAIPPTVSRALPRSQRLRAVRQLDGLADQVVDAGARSGELDRALELVEQCRAVLFGDAWGIRRGWAKLREIRPQLAEKLSQVEQDLAEADSYSDVTFHIEVEYQGQTSTRDWDPRPEAVQRIRRLAAKRDHLVAEARAVPGLENLLTAPDLELLRHRATGHTAVVVSAAGTAFVVPGDYLQPIEAVPLRQMTEITARAQVRKLREALADVKDPACSFDRREEAQLDVHAVLEWLWDTTAGPVLERVTDTRLWWCPIGVAAGLPLHAAGKHREAAGQTVFDRVVSSYTPSLTALADTVTTPRPRHARHTALVVGVGEREREGVPVLPSARAEAEAVAALLPGSTVLLDSAATADAIKEGLHEHPIAHFACHGRPVSSAGHPDLGGLMLSDGMFVPSFVRDLRTTQAQLAFLSACDTAGPDPALLDEPLNLASAFHLAGFRGVIGTLWHTADSTETAVAVYAALTAHGTRPAYTAHAATALTETLRRMRDAYPAVPTRWAAHVHVGD</sequence>
<proteinExistence type="predicted"/>
<dbReference type="InterPro" id="IPR011990">
    <property type="entry name" value="TPR-like_helical_dom_sf"/>
</dbReference>
<organism evidence="2 3">
    <name type="scientific">Planotetraspora kaengkrachanensis</name>
    <dbReference type="NCBI Taxonomy" id="575193"/>
    <lineage>
        <taxon>Bacteria</taxon>
        <taxon>Bacillati</taxon>
        <taxon>Actinomycetota</taxon>
        <taxon>Actinomycetes</taxon>
        <taxon>Streptosporangiales</taxon>
        <taxon>Streptosporangiaceae</taxon>
        <taxon>Planotetraspora</taxon>
    </lineage>
</organism>
<reference evidence="2 3" key="1">
    <citation type="submission" date="2021-01" db="EMBL/GenBank/DDBJ databases">
        <title>Whole genome shotgun sequence of Planotetraspora kaengkrachanensis NBRC 104272.</title>
        <authorList>
            <person name="Komaki H."/>
            <person name="Tamura T."/>
        </authorList>
    </citation>
    <scope>NUCLEOTIDE SEQUENCE [LARGE SCALE GENOMIC DNA]</scope>
    <source>
        <strain evidence="2 3">NBRC 104272</strain>
    </source>
</reference>
<evidence type="ECO:0000313" key="2">
    <source>
        <dbReference type="EMBL" id="GIG84943.1"/>
    </source>
</evidence>
<accession>A0A8J3VCP0</accession>
<gene>
    <name evidence="2" type="ORF">Pka01_80700</name>
</gene>
<dbReference type="Gene3D" id="1.25.40.10">
    <property type="entry name" value="Tetratricopeptide repeat domain"/>
    <property type="match status" value="1"/>
</dbReference>
<dbReference type="AlphaFoldDB" id="A0A8J3VCP0"/>
<dbReference type="Proteomes" id="UP000630097">
    <property type="component" value="Unassembled WGS sequence"/>
</dbReference>